<gene>
    <name evidence="4" type="ORF">KSZ_36580</name>
</gene>
<accession>A0ABQ3VHJ3</accession>
<dbReference type="Proteomes" id="UP000635565">
    <property type="component" value="Unassembled WGS sequence"/>
</dbReference>
<keyword evidence="5" id="KW-1185">Reference proteome</keyword>
<protein>
    <submittedName>
        <fullName evidence="4">DNA-directed RNA polymerase sigma-70 factor</fullName>
    </submittedName>
</protein>
<dbReference type="PANTHER" id="PTHR30173">
    <property type="entry name" value="SIGMA 19 FACTOR"/>
    <property type="match status" value="1"/>
</dbReference>
<evidence type="ECO:0000313" key="4">
    <source>
        <dbReference type="EMBL" id="GHO85652.1"/>
    </source>
</evidence>
<name>A0ABQ3VHJ3_9CHLR</name>
<dbReference type="RefSeq" id="WP_201363284.1">
    <property type="nucleotide sequence ID" value="NZ_BNJJ01000009.1"/>
</dbReference>
<dbReference type="SUPFAM" id="SSF54427">
    <property type="entry name" value="NTF2-like"/>
    <property type="match status" value="1"/>
</dbReference>
<dbReference type="InterPro" id="IPR036388">
    <property type="entry name" value="WH-like_DNA-bd_sf"/>
</dbReference>
<evidence type="ECO:0000313" key="5">
    <source>
        <dbReference type="Proteomes" id="UP000635565"/>
    </source>
</evidence>
<feature type="domain" description="RNA polymerase sigma-70 region 2" evidence="2">
    <location>
        <begin position="4"/>
        <end position="67"/>
    </location>
</feature>
<organism evidence="4 5">
    <name type="scientific">Dictyobacter formicarum</name>
    <dbReference type="NCBI Taxonomy" id="2778368"/>
    <lineage>
        <taxon>Bacteria</taxon>
        <taxon>Bacillati</taxon>
        <taxon>Chloroflexota</taxon>
        <taxon>Ktedonobacteria</taxon>
        <taxon>Ktedonobacterales</taxon>
        <taxon>Dictyobacteraceae</taxon>
        <taxon>Dictyobacter</taxon>
    </lineage>
</organism>
<evidence type="ECO:0000259" key="2">
    <source>
        <dbReference type="Pfam" id="PF04542"/>
    </source>
</evidence>
<dbReference type="InterPro" id="IPR013249">
    <property type="entry name" value="RNA_pol_sigma70_r4_t2"/>
</dbReference>
<dbReference type="NCBIfam" id="NF007214">
    <property type="entry name" value="PRK09636.1"/>
    <property type="match status" value="1"/>
</dbReference>
<dbReference type="Gene3D" id="1.10.10.10">
    <property type="entry name" value="Winged helix-like DNA-binding domain superfamily/Winged helix DNA-binding domain"/>
    <property type="match status" value="1"/>
</dbReference>
<dbReference type="InterPro" id="IPR014303">
    <property type="entry name" value="RNA_pol_sigma-70_ECF"/>
</dbReference>
<dbReference type="InterPro" id="IPR013325">
    <property type="entry name" value="RNA_pol_sigma_r2"/>
</dbReference>
<keyword evidence="4" id="KW-0240">DNA-directed RNA polymerase</keyword>
<comment type="subunit">
    <text evidence="1">Interacts transiently with the RNA polymerase catalytic core formed by RpoA, RpoB, RpoC and RpoZ (2 alpha, 1 beta, 1 beta' and 1 omega subunit) to form the RNA polymerase holoenzyme that can initiate transcription.</text>
</comment>
<dbReference type="SUPFAM" id="SSF88659">
    <property type="entry name" value="Sigma3 and sigma4 domains of RNA polymerase sigma factors"/>
    <property type="match status" value="1"/>
</dbReference>
<dbReference type="InterPro" id="IPR032710">
    <property type="entry name" value="NTF2-like_dom_sf"/>
</dbReference>
<feature type="domain" description="RNA polymerase sigma factor 70 region 4 type 2" evidence="3">
    <location>
        <begin position="103"/>
        <end position="155"/>
    </location>
</feature>
<dbReference type="InterPro" id="IPR013324">
    <property type="entry name" value="RNA_pol_sigma_r3/r4-like"/>
</dbReference>
<dbReference type="SUPFAM" id="SSF88946">
    <property type="entry name" value="Sigma2 domain of RNA polymerase sigma factors"/>
    <property type="match status" value="1"/>
</dbReference>
<dbReference type="GO" id="GO:0000428">
    <property type="term" value="C:DNA-directed RNA polymerase complex"/>
    <property type="evidence" value="ECO:0007669"/>
    <property type="project" value="UniProtKB-KW"/>
</dbReference>
<dbReference type="PANTHER" id="PTHR30173:SF36">
    <property type="entry name" value="ECF RNA POLYMERASE SIGMA FACTOR SIGJ"/>
    <property type="match status" value="1"/>
</dbReference>
<proteinExistence type="predicted"/>
<dbReference type="NCBIfam" id="TIGR02937">
    <property type="entry name" value="sigma70-ECF"/>
    <property type="match status" value="1"/>
</dbReference>
<dbReference type="Gene3D" id="1.10.1740.10">
    <property type="match status" value="1"/>
</dbReference>
<keyword evidence="4" id="KW-0804">Transcription</keyword>
<dbReference type="InterPro" id="IPR014284">
    <property type="entry name" value="RNA_pol_sigma-70_dom"/>
</dbReference>
<dbReference type="Pfam" id="PF04542">
    <property type="entry name" value="Sigma70_r2"/>
    <property type="match status" value="1"/>
</dbReference>
<dbReference type="NCBIfam" id="TIGR02957">
    <property type="entry name" value="SigX4"/>
    <property type="match status" value="1"/>
</dbReference>
<comment type="caution">
    <text evidence="4">The sequence shown here is derived from an EMBL/GenBank/DDBJ whole genome shotgun (WGS) entry which is preliminary data.</text>
</comment>
<dbReference type="Gene3D" id="3.10.450.50">
    <property type="match status" value="1"/>
</dbReference>
<dbReference type="InterPro" id="IPR052704">
    <property type="entry name" value="ECF_Sigma-70_Domain"/>
</dbReference>
<reference evidence="4 5" key="1">
    <citation type="journal article" date="2021" name="Int. J. Syst. Evol. Microbiol.">
        <title>Reticulibacter mediterranei gen. nov., sp. nov., within the new family Reticulibacteraceae fam. nov., and Ktedonospora formicarum gen. nov., sp. nov., Ktedonobacter robiniae sp. nov., Dictyobacter formicarum sp. nov. and Dictyobacter arantiisoli sp. nov., belonging to the class Ktedonobacteria.</title>
        <authorList>
            <person name="Yabe S."/>
            <person name="Zheng Y."/>
            <person name="Wang C.M."/>
            <person name="Sakai Y."/>
            <person name="Abe K."/>
            <person name="Yokota A."/>
            <person name="Donadio S."/>
            <person name="Cavaletti L."/>
            <person name="Monciardini P."/>
        </authorList>
    </citation>
    <scope>NUCLEOTIDE SEQUENCE [LARGE SCALE GENOMIC DNA]</scope>
    <source>
        <strain evidence="4 5">SOSP1-9</strain>
    </source>
</reference>
<sequence>MEDFETYRPLLLSIAYRMTGSMSEAEDIVQEAYLRFSTTSGHEIRSLKSYLSTTVTRLCLDYLKSARVEREHYIGPWLPEPILTVDTNLLPGEAPELRESISMAFLVLLETLTPPERAVFLLHEVFDYSFPEIAEIIGKSATNCRQIFHRAKGHLAEQRLRFDPSSVQQQQLLTRFLAACQSGDLAALTEMLAQDVTAWADGGGKATAALRPLLGLDAVARYCLGILYKSSNRYADSFTTTVEEVNGSPALLVWIEKRLVSLFTFVGREKLQWIWIIRNPEKLAFIQRQLATRQNHAVS</sequence>
<evidence type="ECO:0000259" key="3">
    <source>
        <dbReference type="Pfam" id="PF08281"/>
    </source>
</evidence>
<dbReference type="InterPro" id="IPR007627">
    <property type="entry name" value="RNA_pol_sigma70_r2"/>
</dbReference>
<evidence type="ECO:0000256" key="1">
    <source>
        <dbReference type="ARBA" id="ARBA00011344"/>
    </source>
</evidence>
<dbReference type="Pfam" id="PF08281">
    <property type="entry name" value="Sigma70_r4_2"/>
    <property type="match status" value="1"/>
</dbReference>
<dbReference type="EMBL" id="BNJJ01000009">
    <property type="protein sequence ID" value="GHO85652.1"/>
    <property type="molecule type" value="Genomic_DNA"/>
</dbReference>